<reference evidence="1 2" key="1">
    <citation type="submission" date="2019-08" db="EMBL/GenBank/DDBJ databases">
        <title>In-depth cultivation of the pig gut microbiome towards novel bacterial diversity and tailored functional studies.</title>
        <authorList>
            <person name="Wylensek D."/>
            <person name="Hitch T.C.A."/>
            <person name="Clavel T."/>
        </authorList>
    </citation>
    <scope>NUCLEOTIDE SEQUENCE [LARGE SCALE GENOMIC DNA]</scope>
    <source>
        <strain evidence="1 2">BBE-744-WT-12</strain>
    </source>
</reference>
<evidence type="ECO:0000313" key="2">
    <source>
        <dbReference type="Proteomes" id="UP000435649"/>
    </source>
</evidence>
<dbReference type="RefSeq" id="WP_154419225.1">
    <property type="nucleotide sequence ID" value="NZ_CALXOB010000014.1"/>
</dbReference>
<dbReference type="EMBL" id="VUNS01000015">
    <property type="protein sequence ID" value="MST98069.1"/>
    <property type="molecule type" value="Genomic_DNA"/>
</dbReference>
<protein>
    <submittedName>
        <fullName evidence="1">Uncharacterized protein</fullName>
    </submittedName>
</protein>
<comment type="caution">
    <text evidence="1">The sequence shown here is derived from an EMBL/GenBank/DDBJ whole genome shotgun (WGS) entry which is preliminary data.</text>
</comment>
<organism evidence="1 2">
    <name type="scientific">Victivallis lenta</name>
    <dbReference type="NCBI Taxonomy" id="2606640"/>
    <lineage>
        <taxon>Bacteria</taxon>
        <taxon>Pseudomonadati</taxon>
        <taxon>Lentisphaerota</taxon>
        <taxon>Lentisphaeria</taxon>
        <taxon>Victivallales</taxon>
        <taxon>Victivallaceae</taxon>
        <taxon>Victivallis</taxon>
    </lineage>
</organism>
<proteinExistence type="predicted"/>
<dbReference type="AlphaFoldDB" id="A0A844G6Y1"/>
<name>A0A844G6Y1_9BACT</name>
<keyword evidence="2" id="KW-1185">Reference proteome</keyword>
<accession>A0A844G6Y1</accession>
<gene>
    <name evidence="1" type="ORF">FYJ85_13580</name>
</gene>
<dbReference type="Proteomes" id="UP000435649">
    <property type="component" value="Unassembled WGS sequence"/>
</dbReference>
<sequence length="451" mass="49395">MRRNGIGRIALAVFAAGVIAGCRNGMEEVVPPENAPSQASMSSRETARIAEALRDDAPNPLLVERKFREMARAMQDGTLDFSRGEFFSGMTDEALQRQAMLTWNLAPVFGKMEDGSRVAVVVGDGRPAGRVVRQALVSLLAANAEKVTVIDRYDAGLEQAFRSLYVNGPEGAKSAGVDYFLRARPISLDVFRSWSANRYGLPYLQRFAAASAWLELCDVRNDRLLWAGPVESYRNYVGNNEPLLWLYDAMGRETSVMAISPAVVALMDSGNLSGYAFGPSNELLVDRAFRRVKLDGTAPGALAGTGKTVVVELDGGGNGGGSVESIQALLLDRGVRVVLSPYYQNFADLLERRDFTGMKYADYALICRVDYAGATALPDAPGSGTFRRQGAVVFWAELVELATRRVVWAGQLTGKSEVVTDPLLYYPVIFRDRIMPELRRREPVKSLQSKQ</sequence>
<evidence type="ECO:0000313" key="1">
    <source>
        <dbReference type="EMBL" id="MST98069.1"/>
    </source>
</evidence>
<dbReference type="PROSITE" id="PS51257">
    <property type="entry name" value="PROKAR_LIPOPROTEIN"/>
    <property type="match status" value="1"/>
</dbReference>